<dbReference type="EMBL" id="OZ023708">
    <property type="protein sequence ID" value="CAK9879836.1"/>
    <property type="molecule type" value="Genomic_DNA"/>
</dbReference>
<organism evidence="3 4">
    <name type="scientific">Sphagnum jensenii</name>
    <dbReference type="NCBI Taxonomy" id="128206"/>
    <lineage>
        <taxon>Eukaryota</taxon>
        <taxon>Viridiplantae</taxon>
        <taxon>Streptophyta</taxon>
        <taxon>Embryophyta</taxon>
        <taxon>Bryophyta</taxon>
        <taxon>Sphagnophytina</taxon>
        <taxon>Sphagnopsida</taxon>
        <taxon>Sphagnales</taxon>
        <taxon>Sphagnaceae</taxon>
        <taxon>Sphagnum</taxon>
    </lineage>
</organism>
<dbReference type="PANTHER" id="PTHR19308">
    <property type="entry name" value="PHOSPHATIDYLCHOLINE TRANSFER PROTEIN"/>
    <property type="match status" value="1"/>
</dbReference>
<dbReference type="InterPro" id="IPR023393">
    <property type="entry name" value="START-like_dom_sf"/>
</dbReference>
<evidence type="ECO:0000256" key="1">
    <source>
        <dbReference type="SAM" id="Phobius"/>
    </source>
</evidence>
<dbReference type="CDD" id="cd08870">
    <property type="entry name" value="START_STARD2_7-like"/>
    <property type="match status" value="1"/>
</dbReference>
<dbReference type="PROSITE" id="PS50848">
    <property type="entry name" value="START"/>
    <property type="match status" value="1"/>
</dbReference>
<feature type="transmembrane region" description="Helical" evidence="1">
    <location>
        <begin position="20"/>
        <end position="45"/>
    </location>
</feature>
<evidence type="ECO:0000313" key="4">
    <source>
        <dbReference type="Proteomes" id="UP001497522"/>
    </source>
</evidence>
<protein>
    <recommendedName>
        <fullName evidence="2">START domain-containing protein</fullName>
    </recommendedName>
</protein>
<name>A0ABP1BU10_9BRYO</name>
<feature type="domain" description="START" evidence="2">
    <location>
        <begin position="152"/>
        <end position="343"/>
    </location>
</feature>
<sequence>MDASGKVNYLLWGTPAVLETAADVMVCLVPIWVAITVGLVVGWSWKPQWASFILLGIRSRPRLLWQAPPGLGGRRFWLAVTAVSVYPILKEAWTKFRKWMWPLVQAAEFPPSSDLSVPSSQYEVTDNKKKTLITDEDLSSFMKRLDETDGGPAWQLMMDRSATNMNYQAWRRDPEMRPTEYRSRTVLEDVTPTIVRDFFWDDEFRRVWDDMLIYTKTWEECKDTGFMITQWVRKYPFFCKDREYILGRRIWESNNTYYCITKGVPYPAVPPQHTPRRVDIFFSSWRIRAIESAKRDGQLTACEVMLYHHEEMGIQRDLAKLGVRQGMWGCVKKIEPGIRIYQAAQRQKPLSKCAMMAHITSKVPAALLNEHKVMTTSDCSTSVIQKEKHKWRHGYLRWMILGGAVALACGVDRGAVGKFLVFGVARRLGRIGQKL</sequence>
<dbReference type="Gene3D" id="3.30.530.20">
    <property type="match status" value="1"/>
</dbReference>
<reference evidence="3" key="1">
    <citation type="submission" date="2024-03" db="EMBL/GenBank/DDBJ databases">
        <authorList>
            <consortium name="ELIXIR-Norway"/>
            <consortium name="Elixir Norway"/>
        </authorList>
    </citation>
    <scope>NUCLEOTIDE SEQUENCE</scope>
</reference>
<dbReference type="Proteomes" id="UP001497522">
    <property type="component" value="Chromosome 7"/>
</dbReference>
<keyword evidence="1" id="KW-0812">Transmembrane</keyword>
<evidence type="ECO:0000259" key="2">
    <source>
        <dbReference type="PROSITE" id="PS50848"/>
    </source>
</evidence>
<keyword evidence="1" id="KW-0472">Membrane</keyword>
<dbReference type="InterPro" id="IPR051213">
    <property type="entry name" value="START_lipid_transfer"/>
</dbReference>
<evidence type="ECO:0000313" key="3">
    <source>
        <dbReference type="EMBL" id="CAK9879836.1"/>
    </source>
</evidence>
<keyword evidence="4" id="KW-1185">Reference proteome</keyword>
<dbReference type="SUPFAM" id="SSF55961">
    <property type="entry name" value="Bet v1-like"/>
    <property type="match status" value="1"/>
</dbReference>
<dbReference type="InterPro" id="IPR002913">
    <property type="entry name" value="START_lipid-bd_dom"/>
</dbReference>
<feature type="transmembrane region" description="Helical" evidence="1">
    <location>
        <begin position="395"/>
        <end position="416"/>
    </location>
</feature>
<proteinExistence type="predicted"/>
<keyword evidence="1" id="KW-1133">Transmembrane helix</keyword>
<accession>A0ABP1BU10</accession>
<gene>
    <name evidence="3" type="ORF">CSSPJE1EN2_LOCUS21325</name>
</gene>
<dbReference type="PANTHER" id="PTHR19308:SF39">
    <property type="entry name" value="PHOSPHATIDYLCHOLINE TRANSFER PROTEIN"/>
    <property type="match status" value="1"/>
</dbReference>